<reference evidence="1 2" key="1">
    <citation type="journal article" date="2018" name="Nat. Genet.">
        <title>The Rosa genome provides new insights in the design of modern roses.</title>
        <authorList>
            <person name="Bendahmane M."/>
        </authorList>
    </citation>
    <scope>NUCLEOTIDE SEQUENCE [LARGE SCALE GENOMIC DNA]</scope>
    <source>
        <strain evidence="2">cv. Old Blush</strain>
    </source>
</reference>
<name>A0A2P6RTP0_ROSCH</name>
<comment type="caution">
    <text evidence="1">The sequence shown here is derived from an EMBL/GenBank/DDBJ whole genome shotgun (WGS) entry which is preliminary data.</text>
</comment>
<sequence>MNGQAVKQAYVKNSLFPHSLSSCLKNMMLTQQQRQLSLASKLGVDSGLRFHVGDESRANAAQDNELFHQNPQAYAAQDGNWIARIATLLVGEDRTQSCIAYEIGRLRSMKCLNAYKIVYSESIGVCF</sequence>
<organism evidence="1 2">
    <name type="scientific">Rosa chinensis</name>
    <name type="common">China rose</name>
    <dbReference type="NCBI Taxonomy" id="74649"/>
    <lineage>
        <taxon>Eukaryota</taxon>
        <taxon>Viridiplantae</taxon>
        <taxon>Streptophyta</taxon>
        <taxon>Embryophyta</taxon>
        <taxon>Tracheophyta</taxon>
        <taxon>Spermatophyta</taxon>
        <taxon>Magnoliopsida</taxon>
        <taxon>eudicotyledons</taxon>
        <taxon>Gunneridae</taxon>
        <taxon>Pentapetalae</taxon>
        <taxon>rosids</taxon>
        <taxon>fabids</taxon>
        <taxon>Rosales</taxon>
        <taxon>Rosaceae</taxon>
        <taxon>Rosoideae</taxon>
        <taxon>Rosoideae incertae sedis</taxon>
        <taxon>Rosa</taxon>
    </lineage>
</organism>
<accession>A0A2P6RTP0</accession>
<keyword evidence="2" id="KW-1185">Reference proteome</keyword>
<dbReference type="Gramene" id="PRQ49789">
    <property type="protein sequence ID" value="PRQ49789"/>
    <property type="gene ID" value="RchiOBHm_Chr2g0125801"/>
</dbReference>
<gene>
    <name evidence="1" type="ORF">RchiOBHm_Chr2g0125801</name>
</gene>
<protein>
    <submittedName>
        <fullName evidence="1">Uncharacterized protein</fullName>
    </submittedName>
</protein>
<dbReference type="AlphaFoldDB" id="A0A2P6RTP0"/>
<evidence type="ECO:0000313" key="1">
    <source>
        <dbReference type="EMBL" id="PRQ49789.1"/>
    </source>
</evidence>
<dbReference type="STRING" id="74649.A0A2P6RTP0"/>
<dbReference type="PROSITE" id="PS51257">
    <property type="entry name" value="PROKAR_LIPOPROTEIN"/>
    <property type="match status" value="1"/>
</dbReference>
<evidence type="ECO:0000313" key="2">
    <source>
        <dbReference type="Proteomes" id="UP000238479"/>
    </source>
</evidence>
<proteinExistence type="predicted"/>
<dbReference type="Proteomes" id="UP000238479">
    <property type="component" value="Chromosome 2"/>
</dbReference>
<dbReference type="EMBL" id="PDCK01000040">
    <property type="protein sequence ID" value="PRQ49789.1"/>
    <property type="molecule type" value="Genomic_DNA"/>
</dbReference>